<evidence type="ECO:0000256" key="2">
    <source>
        <dbReference type="ARBA" id="ARBA00022553"/>
    </source>
</evidence>
<dbReference type="GO" id="GO:0005524">
    <property type="term" value="F:ATP binding"/>
    <property type="evidence" value="ECO:0007669"/>
    <property type="project" value="UniProtKB-UniRule"/>
</dbReference>
<feature type="transmembrane region" description="Helical" evidence="10">
    <location>
        <begin position="61"/>
        <end position="83"/>
    </location>
</feature>
<dbReference type="InterPro" id="IPR036890">
    <property type="entry name" value="HATPase_C_sf"/>
</dbReference>
<keyword evidence="3 8" id="KW-0808">Transferase</keyword>
<dbReference type="InterPro" id="IPR005467">
    <property type="entry name" value="His_kinase_dom"/>
</dbReference>
<dbReference type="GO" id="GO:0000155">
    <property type="term" value="F:phosphorelay sensor kinase activity"/>
    <property type="evidence" value="ECO:0007669"/>
    <property type="project" value="UniProtKB-UniRule"/>
</dbReference>
<dbReference type="Gene3D" id="1.20.5.1930">
    <property type="match status" value="1"/>
</dbReference>
<evidence type="ECO:0000313" key="12">
    <source>
        <dbReference type="EMBL" id="TCJ84775.1"/>
    </source>
</evidence>
<evidence type="ECO:0000256" key="4">
    <source>
        <dbReference type="ARBA" id="ARBA00022741"/>
    </source>
</evidence>
<dbReference type="InterPro" id="IPR011712">
    <property type="entry name" value="Sig_transdc_His_kin_sub3_dim/P"/>
</dbReference>
<dbReference type="GO" id="GO:0005886">
    <property type="term" value="C:plasma membrane"/>
    <property type="evidence" value="ECO:0007669"/>
    <property type="project" value="UniProtKB-SubCell"/>
</dbReference>
<dbReference type="EMBL" id="SMFQ01000004">
    <property type="protein sequence ID" value="TCJ84775.1"/>
    <property type="molecule type" value="Genomic_DNA"/>
</dbReference>
<dbReference type="Proteomes" id="UP000294887">
    <property type="component" value="Unassembled WGS sequence"/>
</dbReference>
<reference evidence="12 13" key="1">
    <citation type="submission" date="2019-03" db="EMBL/GenBank/DDBJ databases">
        <title>Genomic Encyclopedia of Type Strains, Phase IV (KMG-IV): sequencing the most valuable type-strain genomes for metagenomic binning, comparative biology and taxonomic classification.</title>
        <authorList>
            <person name="Goeker M."/>
        </authorList>
    </citation>
    <scope>NUCLEOTIDE SEQUENCE [LARGE SCALE GENOMIC DNA]</scope>
    <source>
        <strain evidence="12 13">DSM 24830</strain>
    </source>
</reference>
<evidence type="ECO:0000256" key="9">
    <source>
        <dbReference type="SAM" id="MobiDB-lite"/>
    </source>
</evidence>
<dbReference type="GO" id="GO:0046983">
    <property type="term" value="F:protein dimerization activity"/>
    <property type="evidence" value="ECO:0007669"/>
    <property type="project" value="UniProtKB-UniRule"/>
</dbReference>
<evidence type="ECO:0000313" key="13">
    <source>
        <dbReference type="Proteomes" id="UP000294887"/>
    </source>
</evidence>
<protein>
    <recommendedName>
        <fullName evidence="8">Sensor protein</fullName>
        <ecNumber evidence="8">2.7.13.3</ecNumber>
    </recommendedName>
</protein>
<keyword evidence="5 8" id="KW-0418">Kinase</keyword>
<comment type="catalytic activity">
    <reaction evidence="1 8">
        <text>ATP + protein L-histidine = ADP + protein N-phospho-L-histidine.</text>
        <dbReference type="EC" id="2.7.13.3"/>
    </reaction>
</comment>
<proteinExistence type="predicted"/>
<keyword evidence="8" id="KW-0997">Cell inner membrane</keyword>
<dbReference type="SMART" id="SM00387">
    <property type="entry name" value="HATPase_c"/>
    <property type="match status" value="1"/>
</dbReference>
<dbReference type="Gene3D" id="3.30.450.40">
    <property type="match status" value="1"/>
</dbReference>
<dbReference type="SUPFAM" id="SSF55781">
    <property type="entry name" value="GAF domain-like"/>
    <property type="match status" value="1"/>
</dbReference>
<keyword evidence="10" id="KW-1133">Transmembrane helix</keyword>
<sequence length="575" mass="65163">MAQQNSIHIPIKAVDNTGNDSESRNETATEDASTSNGREEMKEKAREDNYQIPEELIKLPLIARTVFSILFIFFVIIGATYFWAVSHDEAPTWVAPLMTFLWVVSGVGVLGLLYLMWRQFNLFCTDLTDWANGLLQGDLSSRMLIRSSRCPSEGLRMHVNKISEDYESLAKFEQQRFERQAERIEQKKYYLDVLYDVSSTINKSNNLEDLLQRFLHTLRKVVKAEAATVRLLDKENQMRLVASIGLSDEIIALEDTLPAPDCLCGKALIDASVMVNTNVTQCALTVGQNFFESDEDIEMLAIPLQYRGKTLGVYNLFVHRKDHDFLEGEHELLVSIGQHLGMAIEQAGVEEDARMLSIIEERTRMAHELHDSLAQTMASLRFKVRLMDDSLNQGDEEVIWHELEGLESTIDEAYAELRSLITHFRAPIDGKGVVRAVERVVGRFKLETGADTFFYHNWNLKTLSRDTEVEVIRIVQEALANIKKHANAKNVRILMTSTEEGHCSVLVEDDGVGLNDEWSEQNNETGDHLGLSIMNERAERINGEIQFESDGGEGTLLQLNFDVDANPVTLNTFKK</sequence>
<feature type="region of interest" description="Disordered" evidence="9">
    <location>
        <begin position="1"/>
        <end position="46"/>
    </location>
</feature>
<dbReference type="AlphaFoldDB" id="A0A4V2P882"/>
<dbReference type="Pfam" id="PF07730">
    <property type="entry name" value="HisKA_3"/>
    <property type="match status" value="1"/>
</dbReference>
<dbReference type="Pfam" id="PF13185">
    <property type="entry name" value="GAF_2"/>
    <property type="match status" value="1"/>
</dbReference>
<dbReference type="PIRSF" id="PIRSF003167">
    <property type="entry name" value="STHK_NarX/NarQ"/>
    <property type="match status" value="1"/>
</dbReference>
<keyword evidence="13" id="KW-1185">Reference proteome</keyword>
<dbReference type="PANTHER" id="PTHR24421:SF10">
    <property type="entry name" value="NITRATE_NITRITE SENSOR PROTEIN NARQ"/>
    <property type="match status" value="1"/>
</dbReference>
<dbReference type="EC" id="2.7.13.3" evidence="8"/>
<dbReference type="InterPro" id="IPR050482">
    <property type="entry name" value="Sensor_HK_TwoCompSys"/>
</dbReference>
<comment type="subcellular location">
    <subcellularLocation>
        <location evidence="8">Cell inner membrane</location>
    </subcellularLocation>
</comment>
<keyword evidence="10" id="KW-0812">Transmembrane</keyword>
<evidence type="ECO:0000256" key="7">
    <source>
        <dbReference type="ARBA" id="ARBA00023012"/>
    </source>
</evidence>
<evidence type="ECO:0000256" key="1">
    <source>
        <dbReference type="ARBA" id="ARBA00000085"/>
    </source>
</evidence>
<keyword evidence="4 8" id="KW-0547">Nucleotide-binding</keyword>
<feature type="compositionally biased region" description="Basic and acidic residues" evidence="9">
    <location>
        <begin position="37"/>
        <end position="46"/>
    </location>
</feature>
<evidence type="ECO:0000256" key="8">
    <source>
        <dbReference type="PIRNR" id="PIRNR003167"/>
    </source>
</evidence>
<evidence type="ECO:0000259" key="11">
    <source>
        <dbReference type="PROSITE" id="PS50109"/>
    </source>
</evidence>
<evidence type="ECO:0000256" key="6">
    <source>
        <dbReference type="ARBA" id="ARBA00022840"/>
    </source>
</evidence>
<dbReference type="InterPro" id="IPR016380">
    <property type="entry name" value="Sig_transdc_His_kin_NarX/NarQ"/>
</dbReference>
<keyword evidence="7 8" id="KW-0902">Two-component regulatory system</keyword>
<evidence type="ECO:0000256" key="3">
    <source>
        <dbReference type="ARBA" id="ARBA00022679"/>
    </source>
</evidence>
<keyword evidence="8 10" id="KW-0472">Membrane</keyword>
<dbReference type="PANTHER" id="PTHR24421">
    <property type="entry name" value="NITRATE/NITRITE SENSOR PROTEIN NARX-RELATED"/>
    <property type="match status" value="1"/>
</dbReference>
<dbReference type="OrthoDB" id="9811306at2"/>
<keyword evidence="6 8" id="KW-0067">ATP-binding</keyword>
<keyword evidence="2" id="KW-0597">Phosphoprotein</keyword>
<dbReference type="InterPro" id="IPR003594">
    <property type="entry name" value="HATPase_dom"/>
</dbReference>
<feature type="domain" description="Histidine kinase" evidence="11">
    <location>
        <begin position="364"/>
        <end position="565"/>
    </location>
</feature>
<organism evidence="12 13">
    <name type="scientific">Cocleimonas flava</name>
    <dbReference type="NCBI Taxonomy" id="634765"/>
    <lineage>
        <taxon>Bacteria</taxon>
        <taxon>Pseudomonadati</taxon>
        <taxon>Pseudomonadota</taxon>
        <taxon>Gammaproteobacteria</taxon>
        <taxon>Thiotrichales</taxon>
        <taxon>Thiotrichaceae</taxon>
        <taxon>Cocleimonas</taxon>
    </lineage>
</organism>
<dbReference type="SMART" id="SM00065">
    <property type="entry name" value="GAF"/>
    <property type="match status" value="1"/>
</dbReference>
<comment type="caution">
    <text evidence="12">The sequence shown here is derived from an EMBL/GenBank/DDBJ whole genome shotgun (WGS) entry which is preliminary data.</text>
</comment>
<keyword evidence="8" id="KW-1003">Cell membrane</keyword>
<accession>A0A4V2P882</accession>
<dbReference type="RefSeq" id="WP_131906512.1">
    <property type="nucleotide sequence ID" value="NZ_BAAAFU010000006.1"/>
</dbReference>
<dbReference type="SUPFAM" id="SSF55874">
    <property type="entry name" value="ATPase domain of HSP90 chaperone/DNA topoisomerase II/histidine kinase"/>
    <property type="match status" value="1"/>
</dbReference>
<dbReference type="InterPro" id="IPR003018">
    <property type="entry name" value="GAF"/>
</dbReference>
<dbReference type="PROSITE" id="PS50109">
    <property type="entry name" value="HIS_KIN"/>
    <property type="match status" value="1"/>
</dbReference>
<dbReference type="CDD" id="cd16917">
    <property type="entry name" value="HATPase_UhpB-NarQ-NarX-like"/>
    <property type="match status" value="1"/>
</dbReference>
<name>A0A4V2P882_9GAMM</name>
<dbReference type="Gene3D" id="3.30.565.10">
    <property type="entry name" value="Histidine kinase-like ATPase, C-terminal domain"/>
    <property type="match status" value="1"/>
</dbReference>
<gene>
    <name evidence="12" type="ORF">EV695_2736</name>
</gene>
<evidence type="ECO:0000256" key="5">
    <source>
        <dbReference type="ARBA" id="ARBA00022777"/>
    </source>
</evidence>
<dbReference type="InterPro" id="IPR029016">
    <property type="entry name" value="GAF-like_dom_sf"/>
</dbReference>
<evidence type="ECO:0000256" key="10">
    <source>
        <dbReference type="SAM" id="Phobius"/>
    </source>
</evidence>
<feature type="transmembrane region" description="Helical" evidence="10">
    <location>
        <begin position="95"/>
        <end position="117"/>
    </location>
</feature>
<dbReference type="Pfam" id="PF02518">
    <property type="entry name" value="HATPase_c"/>
    <property type="match status" value="1"/>
</dbReference>